<gene>
    <name evidence="7" type="ORF">CLAC_06900</name>
</gene>
<keyword evidence="4" id="KW-0067">ATP-binding</keyword>
<protein>
    <submittedName>
        <fullName evidence="7">Thiamine pyrophosphokinase</fullName>
    </submittedName>
</protein>
<dbReference type="Proteomes" id="UP000058446">
    <property type="component" value="Chromosome"/>
</dbReference>
<evidence type="ECO:0000256" key="2">
    <source>
        <dbReference type="ARBA" id="ARBA00022741"/>
    </source>
</evidence>
<evidence type="ECO:0000256" key="4">
    <source>
        <dbReference type="ARBA" id="ARBA00022840"/>
    </source>
</evidence>
<accession>A0A0K2H197</accession>
<dbReference type="KEGG" id="clw:CLAC_06900"/>
<keyword evidence="8" id="KW-1185">Reference proteome</keyword>
<evidence type="ECO:0000313" key="7">
    <source>
        <dbReference type="EMBL" id="ALA67506.1"/>
    </source>
</evidence>
<dbReference type="Gene3D" id="3.40.50.10240">
    <property type="entry name" value="Thiamin pyrophosphokinase, catalytic domain"/>
    <property type="match status" value="1"/>
</dbReference>
<evidence type="ECO:0000256" key="5">
    <source>
        <dbReference type="SAM" id="Phobius"/>
    </source>
</evidence>
<dbReference type="EMBL" id="CP006841">
    <property type="protein sequence ID" value="ALA67506.1"/>
    <property type="molecule type" value="Genomic_DNA"/>
</dbReference>
<evidence type="ECO:0000313" key="8">
    <source>
        <dbReference type="Proteomes" id="UP000058446"/>
    </source>
</evidence>
<keyword evidence="2" id="KW-0547">Nucleotide-binding</keyword>
<dbReference type="STRING" id="1408189.CLAC_06900"/>
<evidence type="ECO:0000256" key="3">
    <source>
        <dbReference type="ARBA" id="ARBA00022777"/>
    </source>
</evidence>
<keyword evidence="5" id="KW-0472">Membrane</keyword>
<keyword evidence="1" id="KW-0808">Transferase</keyword>
<evidence type="ECO:0000256" key="1">
    <source>
        <dbReference type="ARBA" id="ARBA00022679"/>
    </source>
</evidence>
<keyword evidence="3 7" id="KW-0418">Kinase</keyword>
<keyword evidence="5" id="KW-1133">Transmembrane helix</keyword>
<dbReference type="GO" id="GO:0004788">
    <property type="term" value="F:thiamine diphosphokinase activity"/>
    <property type="evidence" value="ECO:0007669"/>
    <property type="project" value="InterPro"/>
</dbReference>
<dbReference type="SUPFAM" id="SSF63999">
    <property type="entry name" value="Thiamin pyrophosphokinase, catalytic domain"/>
    <property type="match status" value="1"/>
</dbReference>
<reference evidence="7 8" key="1">
    <citation type="submission" date="2013-10" db="EMBL/GenBank/DDBJ databases">
        <title>Complete genome sequence of Corynebacterium lactis DSM 45799(T), isolated from raw cow milk.</title>
        <authorList>
            <person name="Ruckert C."/>
            <person name="Albersmeier A."/>
            <person name="Lipski A."/>
            <person name="Kalinowski J."/>
        </authorList>
    </citation>
    <scope>NUCLEOTIDE SEQUENCE [LARGE SCALE GENOMIC DNA]</scope>
    <source>
        <strain evidence="7 8">RW2-5</strain>
    </source>
</reference>
<sequence>MHMSLFSRNAKDLPGITGTVRDGSRRDRALRRMSAGDIVVIDAPDISRPLAQQLIDANVAAVVNAGAFTTGFVPNYGPRMLLDADITLVENAGAEAFDKLKDGRAGRLHEGKLFYGDRRVAAGDVVDEAGLEASFDEARSNMIDRLEALSGNLVEFAKTESPLYIDGLGIPDETEPLRGRKVVVVSPGEGHRETLEDLKNFIREYEPLLIGVDGGADTLFDLKYQPDYIIGDPENINSEALRSAGCVILPADPDGHAVGLERIQDLGIGAMTFPALSDSATDLALVFAAHHEADMVVSVGASQSLDSIYHEADQRGVPSALLSRLKVGDKLVDGRLVADLYQINGRGFGIAWAILAIFVALAVIFAIAGTSGDGTVAENLIDTWNSIALWFQGLFK</sequence>
<dbReference type="NCBIfam" id="NF040608">
    <property type="entry name" value="division_SteA"/>
    <property type="match status" value="1"/>
</dbReference>
<dbReference type="InterPro" id="IPR036759">
    <property type="entry name" value="TPK_catalytic_sf"/>
</dbReference>
<dbReference type="GO" id="GO:0016301">
    <property type="term" value="F:kinase activity"/>
    <property type="evidence" value="ECO:0007669"/>
    <property type="project" value="UniProtKB-KW"/>
</dbReference>
<dbReference type="Pfam" id="PF12555">
    <property type="entry name" value="SteA-like_C"/>
    <property type="match status" value="1"/>
</dbReference>
<evidence type="ECO:0000259" key="6">
    <source>
        <dbReference type="Pfam" id="PF12555"/>
    </source>
</evidence>
<dbReference type="AlphaFoldDB" id="A0A0K2H197"/>
<feature type="domain" description="SteA-like C-terminal" evidence="6">
    <location>
        <begin position="337"/>
        <end position="388"/>
    </location>
</feature>
<proteinExistence type="predicted"/>
<feature type="transmembrane region" description="Helical" evidence="5">
    <location>
        <begin position="350"/>
        <end position="369"/>
    </location>
</feature>
<dbReference type="GO" id="GO:0005524">
    <property type="term" value="F:ATP binding"/>
    <property type="evidence" value="ECO:0007669"/>
    <property type="project" value="UniProtKB-KW"/>
</dbReference>
<name>A0A0K2H197_9CORY</name>
<keyword evidence="5" id="KW-0812">Transmembrane</keyword>
<dbReference type="PATRIC" id="fig|1408189.4.peg.1378"/>
<dbReference type="GO" id="GO:0009229">
    <property type="term" value="P:thiamine diphosphate biosynthetic process"/>
    <property type="evidence" value="ECO:0007669"/>
    <property type="project" value="InterPro"/>
</dbReference>
<dbReference type="InterPro" id="IPR022215">
    <property type="entry name" value="SteA-like_C"/>
</dbReference>
<organism evidence="7 8">
    <name type="scientific">Corynebacterium lactis RW2-5</name>
    <dbReference type="NCBI Taxonomy" id="1408189"/>
    <lineage>
        <taxon>Bacteria</taxon>
        <taxon>Bacillati</taxon>
        <taxon>Actinomycetota</taxon>
        <taxon>Actinomycetes</taxon>
        <taxon>Mycobacteriales</taxon>
        <taxon>Corynebacteriaceae</taxon>
        <taxon>Corynebacterium</taxon>
    </lineage>
</organism>
<dbReference type="InterPro" id="IPR047795">
    <property type="entry name" value="Put_SteA-like"/>
</dbReference>